<feature type="domain" description="Reverse transcriptase" evidence="2">
    <location>
        <begin position="540"/>
        <end position="817"/>
    </location>
</feature>
<sequence>MMNASNVKFSGSKRAPQSDFRVGTAQEAIVSQVKSDGTKRIGTWNVRTLLKAGKIENLKIEMEKMKLDILGISEMRWASTGDFWTDEFRVIYSGSEEGPTGRNGVGIVLTKKMGLRVTGYVQHSDRIILVKMDTKPNSTVIIQVYMPTTNAVDEEIERMYEDLNNLIDQTKAEDNLIVMGDMNATVGEEREGTIVGQYGLGDRNERGRRLIEFCARNKLVISNTHFKHHKRRRYTWKAPGDVRRAQIDYIMVRERFKNQVKNSRSYPSADIESDHNLVIMHCELKYKKLTKRKPKPIDMSMLKDPIKRREYTRKTDSIAETSNENLSNTIEDQWTEMKKGILDAAETVLKKDNTIERRKPWISEEVLELIHERRKYKTISDEEGQRTYRRLRNEINRKCKRDKEKHLNDICEEINNELNADNLDKAYGMVKQFFGEAKKKSSGIQNEIGQLVYEEKEIAKRWKEYLEKLYGDSNMNENTLETEDQTDENNKGEDITIEEFVKAMSEMKSRKAPGLDEVPAELLTNCGEKAKAMMYKIITNIYETGIVPSDFTKCLIIPIPKKARAQTCDQYRTLSLTSHASKILTRIILRRIETLIDNSLTDDQFGFRRGIGTREAILTLRQVIEKRNRKGIATFMSFVDLEKAFDNVNWDLMFELLKRIGISFRDRRIIHSLYKNEVGVIRCGDTEEEAVIKKGVRQGCSLSPYLFNLYVQEAINKIREECQVGIDIEAEITEKVDMLRFADDIAIVTDNENDLQNILHTMNNLMKNQFNMKINKKKTKILICSRMEEDRQRTLSIKLEDEILQQVTEYKYLGSLITNDGTSRKEIISRIGQAKCAFNKKKELFTSRSIDLNLRKRLIKTYVWSVALYGSETWTIAKAEQNRLMAFEMWCWRRMQKISWIEHMTNEEVLRRAGEQRSFMKSLKKRRAKLIGHILRHNSLLARVIEGKIEGSNTQGRPPLGYLEQIMKDVNVPTYRELKRKAGNREEWRDAANQPNDC</sequence>
<dbReference type="InterPro" id="IPR005135">
    <property type="entry name" value="Endo/exonuclease/phosphatase"/>
</dbReference>
<dbReference type="PROSITE" id="PS50878">
    <property type="entry name" value="RT_POL"/>
    <property type="match status" value="1"/>
</dbReference>
<dbReference type="CDD" id="cd01650">
    <property type="entry name" value="RT_nLTR_like"/>
    <property type="match status" value="1"/>
</dbReference>
<dbReference type="GO" id="GO:0071897">
    <property type="term" value="P:DNA biosynthetic process"/>
    <property type="evidence" value="ECO:0007669"/>
    <property type="project" value="UniProtKB-ARBA"/>
</dbReference>
<dbReference type="InterPro" id="IPR000477">
    <property type="entry name" value="RT_dom"/>
</dbReference>
<dbReference type="Gene3D" id="3.30.70.270">
    <property type="match status" value="1"/>
</dbReference>
<evidence type="ECO:0000259" key="2">
    <source>
        <dbReference type="PROSITE" id="PS50878"/>
    </source>
</evidence>
<dbReference type="SUPFAM" id="SSF56219">
    <property type="entry name" value="DNase I-like"/>
    <property type="match status" value="1"/>
</dbReference>
<accession>A0A8D8LKZ9</accession>
<organism evidence="3">
    <name type="scientific">Cacopsylla melanoneura</name>
    <dbReference type="NCBI Taxonomy" id="428564"/>
    <lineage>
        <taxon>Eukaryota</taxon>
        <taxon>Metazoa</taxon>
        <taxon>Ecdysozoa</taxon>
        <taxon>Arthropoda</taxon>
        <taxon>Hexapoda</taxon>
        <taxon>Insecta</taxon>
        <taxon>Pterygota</taxon>
        <taxon>Neoptera</taxon>
        <taxon>Paraneoptera</taxon>
        <taxon>Hemiptera</taxon>
        <taxon>Sternorrhyncha</taxon>
        <taxon>Psylloidea</taxon>
        <taxon>Psyllidae</taxon>
        <taxon>Psyllinae</taxon>
        <taxon>Cacopsylla</taxon>
    </lineage>
</organism>
<evidence type="ECO:0000313" key="3">
    <source>
        <dbReference type="EMBL" id="CAG6607272.1"/>
    </source>
</evidence>
<protein>
    <submittedName>
        <fullName evidence="3">Craniofacial development protein 2</fullName>
    </submittedName>
</protein>
<proteinExistence type="predicted"/>
<dbReference type="EMBL" id="HBUF01007310">
    <property type="protein sequence ID" value="CAG6607272.1"/>
    <property type="molecule type" value="Transcribed_RNA"/>
</dbReference>
<evidence type="ECO:0000256" key="1">
    <source>
        <dbReference type="SAM" id="MobiDB-lite"/>
    </source>
</evidence>
<dbReference type="GO" id="GO:0003824">
    <property type="term" value="F:catalytic activity"/>
    <property type="evidence" value="ECO:0007669"/>
    <property type="project" value="InterPro"/>
</dbReference>
<feature type="region of interest" description="Disordered" evidence="1">
    <location>
        <begin position="1"/>
        <end position="20"/>
    </location>
</feature>
<dbReference type="CDD" id="cd09076">
    <property type="entry name" value="L1-EN"/>
    <property type="match status" value="1"/>
</dbReference>
<dbReference type="InterPro" id="IPR043128">
    <property type="entry name" value="Rev_trsase/Diguanyl_cyclase"/>
</dbReference>
<dbReference type="AlphaFoldDB" id="A0A8D8LKZ9"/>
<dbReference type="InterPro" id="IPR043502">
    <property type="entry name" value="DNA/RNA_pol_sf"/>
</dbReference>
<dbReference type="PANTHER" id="PTHR47027">
    <property type="entry name" value="REVERSE TRANSCRIPTASE DOMAIN-CONTAINING PROTEIN"/>
    <property type="match status" value="1"/>
</dbReference>
<dbReference type="SUPFAM" id="SSF56672">
    <property type="entry name" value="DNA/RNA polymerases"/>
    <property type="match status" value="1"/>
</dbReference>
<dbReference type="Pfam" id="PF03372">
    <property type="entry name" value="Exo_endo_phos"/>
    <property type="match status" value="1"/>
</dbReference>
<dbReference type="Gene3D" id="3.60.10.10">
    <property type="entry name" value="Endonuclease/exonuclease/phosphatase"/>
    <property type="match status" value="1"/>
</dbReference>
<dbReference type="Pfam" id="PF00078">
    <property type="entry name" value="RVT_1"/>
    <property type="match status" value="1"/>
</dbReference>
<dbReference type="PANTHER" id="PTHR47027:SF8">
    <property type="entry name" value="RIBONUCLEASE H"/>
    <property type="match status" value="1"/>
</dbReference>
<dbReference type="InterPro" id="IPR036691">
    <property type="entry name" value="Endo/exonu/phosph_ase_sf"/>
</dbReference>
<reference evidence="3" key="1">
    <citation type="submission" date="2021-05" db="EMBL/GenBank/DDBJ databases">
        <authorList>
            <person name="Alioto T."/>
            <person name="Alioto T."/>
            <person name="Gomez Garrido J."/>
        </authorList>
    </citation>
    <scope>NUCLEOTIDE SEQUENCE</scope>
</reference>
<name>A0A8D8LKZ9_9HEMI</name>